<evidence type="ECO:0000313" key="4">
    <source>
        <dbReference type="Proteomes" id="UP000273643"/>
    </source>
</evidence>
<dbReference type="Gene3D" id="1.10.132.90">
    <property type="match status" value="1"/>
</dbReference>
<dbReference type="Pfam" id="PF18433">
    <property type="entry name" value="DUF5610"/>
    <property type="match status" value="1"/>
</dbReference>
<evidence type="ECO:0000313" key="3">
    <source>
        <dbReference type="EMBL" id="ROQ20332.1"/>
    </source>
</evidence>
<dbReference type="AlphaFoldDB" id="A0A3N1NNB7"/>
<accession>A0A3N1NNB7</accession>
<protein>
    <recommendedName>
        <fullName evidence="2">DUF5610 domain-containing protein</fullName>
    </recommendedName>
</protein>
<dbReference type="EMBL" id="RJUK01000001">
    <property type="protein sequence ID" value="ROQ20332.1"/>
    <property type="molecule type" value="Genomic_DNA"/>
</dbReference>
<name>A0A3N1NNB7_9GAMM</name>
<feature type="region of interest" description="Disordered" evidence="1">
    <location>
        <begin position="172"/>
        <end position="200"/>
    </location>
</feature>
<feature type="compositionally biased region" description="Low complexity" evidence="1">
    <location>
        <begin position="172"/>
        <end position="182"/>
    </location>
</feature>
<reference evidence="3 4" key="1">
    <citation type="submission" date="2018-11" db="EMBL/GenBank/DDBJ databases">
        <title>Genomic Encyclopedia of Type Strains, Phase IV (KMG-IV): sequencing the most valuable type-strain genomes for metagenomic binning, comparative biology and taxonomic classification.</title>
        <authorList>
            <person name="Goeker M."/>
        </authorList>
    </citation>
    <scope>NUCLEOTIDE SEQUENCE [LARGE SCALE GENOMIC DNA]</scope>
    <source>
        <strain evidence="3 4">DSM 16974</strain>
    </source>
</reference>
<evidence type="ECO:0000259" key="2">
    <source>
        <dbReference type="Pfam" id="PF18433"/>
    </source>
</evidence>
<dbReference type="InterPro" id="IPR041651">
    <property type="entry name" value="DUF5610"/>
</dbReference>
<dbReference type="OrthoDB" id="7366224at2"/>
<dbReference type="RefSeq" id="WP_123637508.1">
    <property type="nucleotide sequence ID" value="NZ_RJUK01000001.1"/>
</dbReference>
<feature type="domain" description="DUF5610" evidence="2">
    <location>
        <begin position="45"/>
        <end position="165"/>
    </location>
</feature>
<sequence>MPISSIHSASGRPADLLPEQSGRNGGAASQGAVASERSPGAETSSLEERRQKAFQTIEQTLAMGYEKLASKRGGAAQAFDRFEPLSAEKVAGNILGFIERRLLKDAAEGATEAQLQARLDAGLEGFKKGFAEAQKQLEALASFTPEIQADIDDTRERVLAGVEDLRQRIVDQQLGQSQLGQSPSDERADGANTSRSEGPLAYRYEQARASRFSFELMTAEGDRVAIQANSSAAVSLSGSGNGSSFSAAASRSLSWSVEGDLNADERSAIESLLGGVDRLAEQFFSGDLNGALESAMALGYDREQVASFSLNLSQSSIRQVSETYGRSTGKPEQGPGLQERLAPLGQFLRGLEAALADASRVSAGPETLLLDVAERMLPSDQTETPAQSLRGFMAQMLETLTTDPVGAEPPQRSSADVGDTSGEA</sequence>
<feature type="region of interest" description="Disordered" evidence="1">
    <location>
        <begin position="394"/>
        <end position="424"/>
    </location>
</feature>
<evidence type="ECO:0000256" key="1">
    <source>
        <dbReference type="SAM" id="MobiDB-lite"/>
    </source>
</evidence>
<feature type="region of interest" description="Disordered" evidence="1">
    <location>
        <begin position="1"/>
        <end position="52"/>
    </location>
</feature>
<keyword evidence="4" id="KW-1185">Reference proteome</keyword>
<dbReference type="Proteomes" id="UP000273643">
    <property type="component" value="Unassembled WGS sequence"/>
</dbReference>
<comment type="caution">
    <text evidence="3">The sequence shown here is derived from an EMBL/GenBank/DDBJ whole genome shotgun (WGS) entry which is preliminary data.</text>
</comment>
<gene>
    <name evidence="3" type="ORF">EDC38_0933</name>
</gene>
<organism evidence="3 4">
    <name type="scientific">Marinimicrobium koreense</name>
    <dbReference type="NCBI Taxonomy" id="306545"/>
    <lineage>
        <taxon>Bacteria</taxon>
        <taxon>Pseudomonadati</taxon>
        <taxon>Pseudomonadota</taxon>
        <taxon>Gammaproteobacteria</taxon>
        <taxon>Cellvibrionales</taxon>
        <taxon>Cellvibrionaceae</taxon>
        <taxon>Marinimicrobium</taxon>
    </lineage>
</organism>
<proteinExistence type="predicted"/>